<protein>
    <submittedName>
        <fullName evidence="1">Uncharacterized protein</fullName>
    </submittedName>
</protein>
<evidence type="ECO:0000313" key="1">
    <source>
        <dbReference type="EMBL" id="MST99768.1"/>
    </source>
</evidence>
<keyword evidence="2" id="KW-1185">Reference proteome</keyword>
<dbReference type="Gene3D" id="2.60.120.260">
    <property type="entry name" value="Galactose-binding domain-like"/>
    <property type="match status" value="1"/>
</dbReference>
<reference evidence="1 2" key="1">
    <citation type="submission" date="2019-08" db="EMBL/GenBank/DDBJ databases">
        <title>In-depth cultivation of the pig gut microbiome towards novel bacterial diversity and tailored functional studies.</title>
        <authorList>
            <person name="Wylensek D."/>
            <person name="Hitch T.C.A."/>
            <person name="Clavel T."/>
        </authorList>
    </citation>
    <scope>NUCLEOTIDE SEQUENCE [LARGE SCALE GENOMIC DNA]</scope>
    <source>
        <strain evidence="1 2">BBE-744-WT-12</strain>
    </source>
</reference>
<feature type="non-terminal residue" evidence="1">
    <location>
        <position position="230"/>
    </location>
</feature>
<dbReference type="Proteomes" id="UP000435649">
    <property type="component" value="Unassembled WGS sequence"/>
</dbReference>
<sequence>MKKLKSQIWMRPYGWGVEPPYFAVFRNIFEVAEPVVLRFSYSADERSTLFCDGEAIADGPPRGTPERWFTATVELPLAPGKHVLTARLFAFGYALTAYGQMSVNPGLFVQDESGVLSHDWEYQLCMGCSFANSKTDWGSYAHILTDEAFNWKAVEGEGGEWQKPEYVNDQRPLESTPLPPMRCEEIHNYRQCGPFFCFDDYVCVYGDYIFSGTGEVRLRWAEPGYDAPTP</sequence>
<comment type="caution">
    <text evidence="1">The sequence shown here is derived from an EMBL/GenBank/DDBJ whole genome shotgun (WGS) entry which is preliminary data.</text>
</comment>
<dbReference type="AlphaFoldDB" id="A0A844GBM9"/>
<gene>
    <name evidence="1" type="ORF">FYJ85_22315</name>
</gene>
<proteinExistence type="predicted"/>
<evidence type="ECO:0000313" key="2">
    <source>
        <dbReference type="Proteomes" id="UP000435649"/>
    </source>
</evidence>
<accession>A0A844GBM9</accession>
<organism evidence="1 2">
    <name type="scientific">Victivallis lenta</name>
    <dbReference type="NCBI Taxonomy" id="2606640"/>
    <lineage>
        <taxon>Bacteria</taxon>
        <taxon>Pseudomonadati</taxon>
        <taxon>Lentisphaerota</taxon>
        <taxon>Lentisphaeria</taxon>
        <taxon>Victivallales</taxon>
        <taxon>Victivallaceae</taxon>
        <taxon>Victivallis</taxon>
    </lineage>
</organism>
<name>A0A844GBM9_9BACT</name>
<dbReference type="EMBL" id="VUNS01000054">
    <property type="protein sequence ID" value="MST99768.1"/>
    <property type="molecule type" value="Genomic_DNA"/>
</dbReference>